<dbReference type="CDD" id="cd06222">
    <property type="entry name" value="RNase_H_like"/>
    <property type="match status" value="1"/>
</dbReference>
<proteinExistence type="predicted"/>
<dbReference type="InterPro" id="IPR002156">
    <property type="entry name" value="RNaseH_domain"/>
</dbReference>
<dbReference type="InterPro" id="IPR052929">
    <property type="entry name" value="RNase_H-like_EbsB-rel"/>
</dbReference>
<name>A0ABR2AJX1_9ROSI</name>
<dbReference type="PANTHER" id="PTHR47074:SF61">
    <property type="entry name" value="RNASE H TYPE-1 DOMAIN-CONTAINING PROTEIN"/>
    <property type="match status" value="1"/>
</dbReference>
<dbReference type="Pfam" id="PF13456">
    <property type="entry name" value="RVT_3"/>
    <property type="match status" value="1"/>
</dbReference>
<dbReference type="InterPro" id="IPR044730">
    <property type="entry name" value="RNase_H-like_dom_plant"/>
</dbReference>
<dbReference type="SUPFAM" id="SSF53098">
    <property type="entry name" value="Ribonuclease H-like"/>
    <property type="match status" value="1"/>
</dbReference>
<protein>
    <recommendedName>
        <fullName evidence="2">RNase H type-1 domain-containing protein</fullName>
    </recommendedName>
</protein>
<evidence type="ECO:0000313" key="3">
    <source>
        <dbReference type="EMBL" id="KAK8493689.1"/>
    </source>
</evidence>
<feature type="domain" description="RNase H type-1" evidence="2">
    <location>
        <begin position="259"/>
        <end position="368"/>
    </location>
</feature>
<evidence type="ECO:0000259" key="2">
    <source>
        <dbReference type="Pfam" id="PF13456"/>
    </source>
</evidence>
<dbReference type="InterPro" id="IPR036397">
    <property type="entry name" value="RNaseH_sf"/>
</dbReference>
<organism evidence="3 4">
    <name type="scientific">Hibiscus sabdariffa</name>
    <name type="common">roselle</name>
    <dbReference type="NCBI Taxonomy" id="183260"/>
    <lineage>
        <taxon>Eukaryota</taxon>
        <taxon>Viridiplantae</taxon>
        <taxon>Streptophyta</taxon>
        <taxon>Embryophyta</taxon>
        <taxon>Tracheophyta</taxon>
        <taxon>Spermatophyta</taxon>
        <taxon>Magnoliopsida</taxon>
        <taxon>eudicotyledons</taxon>
        <taxon>Gunneridae</taxon>
        <taxon>Pentapetalae</taxon>
        <taxon>rosids</taxon>
        <taxon>malvids</taxon>
        <taxon>Malvales</taxon>
        <taxon>Malvaceae</taxon>
        <taxon>Malvoideae</taxon>
        <taxon>Hibiscus</taxon>
    </lineage>
</organism>
<keyword evidence="4" id="KW-1185">Reference proteome</keyword>
<dbReference type="InterPro" id="IPR012337">
    <property type="entry name" value="RNaseH-like_sf"/>
</dbReference>
<accession>A0ABR2AJX1</accession>
<dbReference type="Gene3D" id="3.30.420.10">
    <property type="entry name" value="Ribonuclease H-like superfamily/Ribonuclease H"/>
    <property type="match status" value="1"/>
</dbReference>
<dbReference type="PANTHER" id="PTHR47074">
    <property type="entry name" value="BNAC02G40300D PROTEIN"/>
    <property type="match status" value="1"/>
</dbReference>
<feature type="compositionally biased region" description="Basic and acidic residues" evidence="1">
    <location>
        <begin position="37"/>
        <end position="50"/>
    </location>
</feature>
<evidence type="ECO:0000256" key="1">
    <source>
        <dbReference type="SAM" id="MobiDB-lite"/>
    </source>
</evidence>
<reference evidence="3 4" key="1">
    <citation type="journal article" date="2024" name="G3 (Bethesda)">
        <title>Genome assembly of Hibiscus sabdariffa L. provides insights into metabolisms of medicinal natural products.</title>
        <authorList>
            <person name="Kim T."/>
        </authorList>
    </citation>
    <scope>NUCLEOTIDE SEQUENCE [LARGE SCALE GENOMIC DNA]</scope>
    <source>
        <strain evidence="3">TK-2024</strain>
        <tissue evidence="3">Old leaves</tissue>
    </source>
</reference>
<dbReference type="EMBL" id="JBBPBM010000601">
    <property type="protein sequence ID" value="KAK8493689.1"/>
    <property type="molecule type" value="Genomic_DNA"/>
</dbReference>
<dbReference type="Proteomes" id="UP001472677">
    <property type="component" value="Unassembled WGS sequence"/>
</dbReference>
<feature type="region of interest" description="Disordered" evidence="1">
    <location>
        <begin position="1"/>
        <end position="57"/>
    </location>
</feature>
<evidence type="ECO:0000313" key="4">
    <source>
        <dbReference type="Proteomes" id="UP001472677"/>
    </source>
</evidence>
<comment type="caution">
    <text evidence="3">The sequence shown here is derived from an EMBL/GenBank/DDBJ whole genome shotgun (WGS) entry which is preliminary data.</text>
</comment>
<sequence>MGMGQMEMGSDDEHDPMGIADGNKRPHMYGTDSNVSTDHDSKVSTDRNDKSASLAGQGSRMQHYVGMSVLGDASNIFGNVRPGVTPAMNDLLLQLFKAEEIRSALKTMSPLKSPVSNTWNSSLVQSLFDSTLAIRICCIPLAKSKPPNELVWRFDNTGIYSPKSGYKLLIEEEVHRRSSLIGARKLQVRNICPLCDAAADSIEHFTIHCFWSQHVLELLNLSLPSTFHNLDYKDAVVQHFMNIEEKRKMKLVLTYWESAISGVIARNSLGLIMAACTYPHIAIADSFIAKAKACEIVVSFAIELVMVFKIQVEGDSLSLIKKLSSDVVDKSILSPIVRYISSMKGFFEHITFSHVGRQGNEAAHVLAKVGAQSEQPQYWIEEAPAVVEQVVLRDLAP</sequence>
<gene>
    <name evidence="3" type="ORF">V6N12_056660</name>
</gene>